<accession>A0A6C0JX13</accession>
<sequence>MYYSKEYEKVITWIPKLIPYKPKITIGMNEESLLIRIYRDILEGIKYAKGIMRKCKVKTIHKDMTYPSKSMFIPDEIINVIHTSMHSQIIYTCSFLGRTILIHAGVLNPISKTEMDERIRLMYSWLYVCHKYSKYECTRTLNIYIYFTEHKKLFPTDDNTVLHASHANTAYTYACAIHNTMVIYRSEEWFKVFIHECLHAYGFEPSDKNEIRLSRGLSERISIPSKVRVSETYVETWARIINICYNAILKSKNFKEFLRLATFYLNVESIFSTIQASRILKYMKLSYHDVIHVQSPITRLNYKENTHIFAYYILTSVLMHKPLKLLVWCNTNNPNWLEFNNEVYSVATFESLLMNALYDETYHSFIQHCHTNIHWNDIGMCHTIIKTI</sequence>
<evidence type="ECO:0000313" key="1">
    <source>
        <dbReference type="EMBL" id="QHU09250.1"/>
    </source>
</evidence>
<organism evidence="1">
    <name type="scientific">viral metagenome</name>
    <dbReference type="NCBI Taxonomy" id="1070528"/>
    <lineage>
        <taxon>unclassified sequences</taxon>
        <taxon>metagenomes</taxon>
        <taxon>organismal metagenomes</taxon>
    </lineage>
</organism>
<protein>
    <submittedName>
        <fullName evidence="1">Uncharacterized protein</fullName>
    </submittedName>
</protein>
<dbReference type="AlphaFoldDB" id="A0A6C0JX13"/>
<dbReference type="EMBL" id="MN740706">
    <property type="protein sequence ID" value="QHU09250.1"/>
    <property type="molecule type" value="Genomic_DNA"/>
</dbReference>
<reference evidence="1" key="1">
    <citation type="journal article" date="2020" name="Nature">
        <title>Giant virus diversity and host interactions through global metagenomics.</title>
        <authorList>
            <person name="Schulz F."/>
            <person name="Roux S."/>
            <person name="Paez-Espino D."/>
            <person name="Jungbluth S."/>
            <person name="Walsh D.A."/>
            <person name="Denef V.J."/>
            <person name="McMahon K.D."/>
            <person name="Konstantinidis K.T."/>
            <person name="Eloe-Fadrosh E.A."/>
            <person name="Kyrpides N.C."/>
            <person name="Woyke T."/>
        </authorList>
    </citation>
    <scope>NUCLEOTIDE SEQUENCE</scope>
    <source>
        <strain evidence="1">GVMAG-S-1074260-58</strain>
    </source>
</reference>
<name>A0A6C0JX13_9ZZZZ</name>
<proteinExistence type="predicted"/>